<dbReference type="InterPro" id="IPR001647">
    <property type="entry name" value="HTH_TetR"/>
</dbReference>
<evidence type="ECO:0000256" key="5">
    <source>
        <dbReference type="SAM" id="MobiDB-lite"/>
    </source>
</evidence>
<dbReference type="SUPFAM" id="SSF48498">
    <property type="entry name" value="Tetracyclin repressor-like, C-terminal domain"/>
    <property type="match status" value="1"/>
</dbReference>
<feature type="region of interest" description="Disordered" evidence="5">
    <location>
        <begin position="1"/>
        <end position="28"/>
    </location>
</feature>
<evidence type="ECO:0000256" key="4">
    <source>
        <dbReference type="PROSITE-ProRule" id="PRU00335"/>
    </source>
</evidence>
<evidence type="ECO:0000313" key="7">
    <source>
        <dbReference type="EMBL" id="GGE98790.1"/>
    </source>
</evidence>
<dbReference type="Pfam" id="PF16859">
    <property type="entry name" value="TetR_C_11"/>
    <property type="match status" value="1"/>
</dbReference>
<feature type="DNA-binding region" description="H-T-H motif" evidence="4">
    <location>
        <begin position="53"/>
        <end position="72"/>
    </location>
</feature>
<proteinExistence type="predicted"/>
<dbReference type="AlphaFoldDB" id="A0A8J2YNF6"/>
<protein>
    <submittedName>
        <fullName evidence="7">TetR family transcriptional regulator</fullName>
    </submittedName>
</protein>
<evidence type="ECO:0000313" key="8">
    <source>
        <dbReference type="Proteomes" id="UP000646365"/>
    </source>
</evidence>
<gene>
    <name evidence="7" type="ORF">GCM10011611_00380</name>
</gene>
<dbReference type="PANTHER" id="PTHR30055:SF148">
    <property type="entry name" value="TETR-FAMILY TRANSCRIPTIONAL REGULATOR"/>
    <property type="match status" value="1"/>
</dbReference>
<feature type="compositionally biased region" description="Low complexity" evidence="5">
    <location>
        <begin position="12"/>
        <end position="23"/>
    </location>
</feature>
<dbReference type="GO" id="GO:0003700">
    <property type="term" value="F:DNA-binding transcription factor activity"/>
    <property type="evidence" value="ECO:0007669"/>
    <property type="project" value="TreeGrafter"/>
</dbReference>
<dbReference type="Proteomes" id="UP000646365">
    <property type="component" value="Unassembled WGS sequence"/>
</dbReference>
<dbReference type="PROSITE" id="PS50977">
    <property type="entry name" value="HTH_TETR_2"/>
    <property type="match status" value="1"/>
</dbReference>
<dbReference type="Gene3D" id="1.10.357.10">
    <property type="entry name" value="Tetracycline Repressor, domain 2"/>
    <property type="match status" value="1"/>
</dbReference>
<dbReference type="Gene3D" id="1.10.10.60">
    <property type="entry name" value="Homeodomain-like"/>
    <property type="match status" value="1"/>
</dbReference>
<dbReference type="PRINTS" id="PR00455">
    <property type="entry name" value="HTHTETR"/>
</dbReference>
<dbReference type="Pfam" id="PF00440">
    <property type="entry name" value="TetR_N"/>
    <property type="match status" value="1"/>
</dbReference>
<name>A0A8J2YNF6_9PROT</name>
<reference evidence="7" key="2">
    <citation type="submission" date="2020-09" db="EMBL/GenBank/DDBJ databases">
        <authorList>
            <person name="Sun Q."/>
            <person name="Zhou Y."/>
        </authorList>
    </citation>
    <scope>NUCLEOTIDE SEQUENCE</scope>
    <source>
        <strain evidence="7">CGMCC 1.15725</strain>
    </source>
</reference>
<dbReference type="EMBL" id="BMJQ01000001">
    <property type="protein sequence ID" value="GGE98790.1"/>
    <property type="molecule type" value="Genomic_DNA"/>
</dbReference>
<keyword evidence="8" id="KW-1185">Reference proteome</keyword>
<keyword evidence="3" id="KW-0804">Transcription</keyword>
<dbReference type="RefSeq" id="WP_189041205.1">
    <property type="nucleotide sequence ID" value="NZ_BMJQ01000001.1"/>
</dbReference>
<dbReference type="InterPro" id="IPR036271">
    <property type="entry name" value="Tet_transcr_reg_TetR-rel_C_sf"/>
</dbReference>
<dbReference type="PANTHER" id="PTHR30055">
    <property type="entry name" value="HTH-TYPE TRANSCRIPTIONAL REGULATOR RUTR"/>
    <property type="match status" value="1"/>
</dbReference>
<dbReference type="GO" id="GO:0000976">
    <property type="term" value="F:transcription cis-regulatory region binding"/>
    <property type="evidence" value="ECO:0007669"/>
    <property type="project" value="TreeGrafter"/>
</dbReference>
<accession>A0A8J2YNF6</accession>
<dbReference type="InterPro" id="IPR011075">
    <property type="entry name" value="TetR_C"/>
</dbReference>
<keyword evidence="2 4" id="KW-0238">DNA-binding</keyword>
<feature type="compositionally biased region" description="Polar residues" evidence="5">
    <location>
        <begin position="1"/>
        <end position="10"/>
    </location>
</feature>
<dbReference type="InterPro" id="IPR009057">
    <property type="entry name" value="Homeodomain-like_sf"/>
</dbReference>
<feature type="domain" description="HTH tetR-type" evidence="6">
    <location>
        <begin position="30"/>
        <end position="90"/>
    </location>
</feature>
<evidence type="ECO:0000259" key="6">
    <source>
        <dbReference type="PROSITE" id="PS50977"/>
    </source>
</evidence>
<reference evidence="7" key="1">
    <citation type="journal article" date="2014" name="Int. J. Syst. Evol. Microbiol.">
        <title>Complete genome sequence of Corynebacterium casei LMG S-19264T (=DSM 44701T), isolated from a smear-ripened cheese.</title>
        <authorList>
            <consortium name="US DOE Joint Genome Institute (JGI-PGF)"/>
            <person name="Walter F."/>
            <person name="Albersmeier A."/>
            <person name="Kalinowski J."/>
            <person name="Ruckert C."/>
        </authorList>
    </citation>
    <scope>NUCLEOTIDE SEQUENCE</scope>
    <source>
        <strain evidence="7">CGMCC 1.15725</strain>
    </source>
</reference>
<organism evidence="7 8">
    <name type="scientific">Aliidongia dinghuensis</name>
    <dbReference type="NCBI Taxonomy" id="1867774"/>
    <lineage>
        <taxon>Bacteria</taxon>
        <taxon>Pseudomonadati</taxon>
        <taxon>Pseudomonadota</taxon>
        <taxon>Alphaproteobacteria</taxon>
        <taxon>Rhodospirillales</taxon>
        <taxon>Dongiaceae</taxon>
        <taxon>Aliidongia</taxon>
    </lineage>
</organism>
<dbReference type="SUPFAM" id="SSF46689">
    <property type="entry name" value="Homeodomain-like"/>
    <property type="match status" value="1"/>
</dbReference>
<evidence type="ECO:0000256" key="1">
    <source>
        <dbReference type="ARBA" id="ARBA00023015"/>
    </source>
</evidence>
<evidence type="ECO:0000256" key="3">
    <source>
        <dbReference type="ARBA" id="ARBA00023163"/>
    </source>
</evidence>
<sequence>MATSRTSEITSPAAALTEAAPAPQGRPRSRAVDDAILRAAMELFFEHGVQGASIEKIAKRAGVAKTSIYRRWSSREVLLAQAIEVFRSTIGPSVEVMDRTPPDMFLALLIDACGAIARPQVRKLLTRLIGSIADCPSLMAVYRENYLLPRRNAFVRALVRMREAGLVPAASDPELLADMLIGALVQRVVITPSTGDTPEALRGYLIRLLRQAGVELPDKATGA</sequence>
<keyword evidence="1" id="KW-0805">Transcription regulation</keyword>
<comment type="caution">
    <text evidence="7">The sequence shown here is derived from an EMBL/GenBank/DDBJ whole genome shotgun (WGS) entry which is preliminary data.</text>
</comment>
<evidence type="ECO:0000256" key="2">
    <source>
        <dbReference type="ARBA" id="ARBA00023125"/>
    </source>
</evidence>
<dbReference type="InterPro" id="IPR050109">
    <property type="entry name" value="HTH-type_TetR-like_transc_reg"/>
</dbReference>